<keyword evidence="2" id="KW-0808">Transferase</keyword>
<reference evidence="3" key="1">
    <citation type="journal article" date="2019" name="Int. J. Syst. Evol. Microbiol.">
        <title>The Global Catalogue of Microorganisms (GCM) 10K type strain sequencing project: providing services to taxonomists for standard genome sequencing and annotation.</title>
        <authorList>
            <consortium name="The Broad Institute Genomics Platform"/>
            <consortium name="The Broad Institute Genome Sequencing Center for Infectious Disease"/>
            <person name="Wu L."/>
            <person name="Ma J."/>
        </authorList>
    </citation>
    <scope>NUCLEOTIDE SEQUENCE [LARGE SCALE GENOMIC DNA]</scope>
    <source>
        <strain evidence="3">CGMCC 1.10992</strain>
    </source>
</reference>
<proteinExistence type="predicted"/>
<dbReference type="SUPFAM" id="SSF53335">
    <property type="entry name" value="S-adenosyl-L-methionine-dependent methyltransferases"/>
    <property type="match status" value="1"/>
</dbReference>
<dbReference type="Gene3D" id="3.40.50.150">
    <property type="entry name" value="Vaccinia Virus protein VP39"/>
    <property type="match status" value="1"/>
</dbReference>
<feature type="domain" description="Methyltransferase type 11" evidence="1">
    <location>
        <begin position="78"/>
        <end position="125"/>
    </location>
</feature>
<evidence type="ECO:0000313" key="2">
    <source>
        <dbReference type="EMBL" id="MFD2098016.1"/>
    </source>
</evidence>
<dbReference type="RefSeq" id="WP_345342274.1">
    <property type="nucleotide sequence ID" value="NZ_BAABLI010000034.1"/>
</dbReference>
<comment type="caution">
    <text evidence="2">The sequence shown here is derived from an EMBL/GenBank/DDBJ whole genome shotgun (WGS) entry which is preliminary data.</text>
</comment>
<dbReference type="GO" id="GO:0032259">
    <property type="term" value="P:methylation"/>
    <property type="evidence" value="ECO:0007669"/>
    <property type="project" value="UniProtKB-KW"/>
</dbReference>
<dbReference type="GO" id="GO:0008168">
    <property type="term" value="F:methyltransferase activity"/>
    <property type="evidence" value="ECO:0007669"/>
    <property type="project" value="UniProtKB-KW"/>
</dbReference>
<protein>
    <submittedName>
        <fullName evidence="2">Class I SAM-dependent methyltransferase</fullName>
        <ecNumber evidence="2">2.1.1.-</ecNumber>
    </submittedName>
</protein>
<evidence type="ECO:0000259" key="1">
    <source>
        <dbReference type="Pfam" id="PF08241"/>
    </source>
</evidence>
<dbReference type="EC" id="2.1.1.-" evidence="2"/>
<dbReference type="EMBL" id="JBHUHT010000031">
    <property type="protein sequence ID" value="MFD2098016.1"/>
    <property type="molecule type" value="Genomic_DNA"/>
</dbReference>
<evidence type="ECO:0000313" key="3">
    <source>
        <dbReference type="Proteomes" id="UP001597380"/>
    </source>
</evidence>
<dbReference type="InterPro" id="IPR029063">
    <property type="entry name" value="SAM-dependent_MTases_sf"/>
</dbReference>
<sequence length="244" mass="27680">MFNGSKVSSPIKQVSSWHALPHGLWLKEIVEAHLAPWWPRMFGYHLVRLGGLSAQLDHKTCPIKHCISIGSEHGDYGVTAELEALPLAEHSVDACLMAFTLNFSNDPHQLMREAHRVLIANGHLITLTFNPYSLLGIARFLPGSRGREPWSSQLLSPHRLKDWMRLLGHEVIWEEPLFYGSLSGIRPSWPWWDKMAGRLIPPFAGAQLIISRKREVPVTPIRPMRAYSRRIKTPALAGQVRQSR</sequence>
<dbReference type="InterPro" id="IPR013216">
    <property type="entry name" value="Methyltransf_11"/>
</dbReference>
<keyword evidence="2" id="KW-0489">Methyltransferase</keyword>
<dbReference type="Pfam" id="PF08241">
    <property type="entry name" value="Methyltransf_11"/>
    <property type="match status" value="1"/>
</dbReference>
<organism evidence="2 3">
    <name type="scientific">Corallincola platygyrae</name>
    <dbReference type="NCBI Taxonomy" id="1193278"/>
    <lineage>
        <taxon>Bacteria</taxon>
        <taxon>Pseudomonadati</taxon>
        <taxon>Pseudomonadota</taxon>
        <taxon>Gammaproteobacteria</taxon>
        <taxon>Alteromonadales</taxon>
        <taxon>Psychromonadaceae</taxon>
        <taxon>Corallincola</taxon>
    </lineage>
</organism>
<dbReference type="Proteomes" id="UP001597380">
    <property type="component" value="Unassembled WGS sequence"/>
</dbReference>
<name>A0ABW4XR45_9GAMM</name>
<gene>
    <name evidence="2" type="ORF">ACFSJ3_18710</name>
</gene>
<keyword evidence="3" id="KW-1185">Reference proteome</keyword>
<accession>A0ABW4XR45</accession>